<protein>
    <submittedName>
        <fullName evidence="5">DoxX family membrane protein</fullName>
    </submittedName>
</protein>
<dbReference type="KEGG" id="spue:AB5L97_05855"/>
<sequence>MGFKLSHAVLRLVTGAYMVNAGVGKLSLDEEGAGNLQGMAANALPQIRQIPPATFGKVLAGAEIGLGAALLAPFVPTKLAALALTAFSGGLLATYLKTPGLTQPDGIRPTAAGVPMAKDSWLVAIGIALLVDRKHRKPAKESKHKAVATQPGR</sequence>
<dbReference type="InterPro" id="IPR032808">
    <property type="entry name" value="DoxX"/>
</dbReference>
<evidence type="ECO:0000256" key="2">
    <source>
        <dbReference type="ARBA" id="ARBA00022692"/>
    </source>
</evidence>
<reference evidence="5" key="1">
    <citation type="submission" date="2024-07" db="EMBL/GenBank/DDBJ databases">
        <authorList>
            <person name="fu j."/>
        </authorList>
    </citation>
    <scope>NUCLEOTIDE SEQUENCE</scope>
    <source>
        <strain evidence="5">P10A9</strain>
    </source>
</reference>
<organism evidence="5">
    <name type="scientific">Sinomonas puerhi</name>
    <dbReference type="NCBI Taxonomy" id="3238584"/>
    <lineage>
        <taxon>Bacteria</taxon>
        <taxon>Bacillati</taxon>
        <taxon>Actinomycetota</taxon>
        <taxon>Actinomycetes</taxon>
        <taxon>Micrococcales</taxon>
        <taxon>Micrococcaceae</taxon>
        <taxon>Sinomonas</taxon>
    </lineage>
</organism>
<dbReference type="EMBL" id="CP163302">
    <property type="protein sequence ID" value="XDP46533.1"/>
    <property type="molecule type" value="Genomic_DNA"/>
</dbReference>
<dbReference type="AlphaFoldDB" id="A0AB39L7Y7"/>
<evidence type="ECO:0000256" key="4">
    <source>
        <dbReference type="ARBA" id="ARBA00023136"/>
    </source>
</evidence>
<keyword evidence="2" id="KW-0812">Transmembrane</keyword>
<comment type="subcellular location">
    <subcellularLocation>
        <location evidence="1">Membrane</location>
        <topology evidence="1">Multi-pass membrane protein</topology>
    </subcellularLocation>
</comment>
<name>A0AB39L7Y7_9MICC</name>
<proteinExistence type="predicted"/>
<gene>
    <name evidence="5" type="ORF">AB5L97_05855</name>
</gene>
<evidence type="ECO:0000256" key="1">
    <source>
        <dbReference type="ARBA" id="ARBA00004141"/>
    </source>
</evidence>
<accession>A0AB39L7Y7</accession>
<dbReference type="Pfam" id="PF07681">
    <property type="entry name" value="DoxX"/>
    <property type="match status" value="1"/>
</dbReference>
<dbReference type="GO" id="GO:0016020">
    <property type="term" value="C:membrane"/>
    <property type="evidence" value="ECO:0007669"/>
    <property type="project" value="UniProtKB-SubCell"/>
</dbReference>
<dbReference type="RefSeq" id="WP_369046844.1">
    <property type="nucleotide sequence ID" value="NZ_CP163302.1"/>
</dbReference>
<keyword evidence="3" id="KW-1133">Transmembrane helix</keyword>
<evidence type="ECO:0000256" key="3">
    <source>
        <dbReference type="ARBA" id="ARBA00022989"/>
    </source>
</evidence>
<keyword evidence="4" id="KW-0472">Membrane</keyword>
<evidence type="ECO:0000313" key="5">
    <source>
        <dbReference type="EMBL" id="XDP46533.1"/>
    </source>
</evidence>